<dbReference type="EMBL" id="CP110636">
    <property type="protein sequence ID" value="UZJ30900.1"/>
    <property type="molecule type" value="Genomic_DNA"/>
</dbReference>
<accession>A0ABY6PAP3</accession>
<feature type="region of interest" description="Disordered" evidence="1">
    <location>
        <begin position="54"/>
        <end position="92"/>
    </location>
</feature>
<dbReference type="Proteomes" id="UP001164959">
    <property type="component" value="Chromosome"/>
</dbReference>
<name>A0ABY6PAP3_9ACTN</name>
<keyword evidence="4" id="KW-1185">Reference proteome</keyword>
<gene>
    <name evidence="3" type="ORF">OJ254_11765</name>
</gene>
<feature type="chain" id="PRO_5046565500" description="DUF320 domain-containing protein" evidence="2">
    <location>
        <begin position="28"/>
        <end position="92"/>
    </location>
</feature>
<reference evidence="3" key="1">
    <citation type="submission" date="2022-11" db="EMBL/GenBank/DDBJ databases">
        <title>Identification and genomic analyses of a novel endophytic actinobacterium Streptomyces endophytica sp. nov. with potential for biocontrol of Yam anthracnose.</title>
        <authorList>
            <person name="Huang X."/>
        </authorList>
    </citation>
    <scope>NUCLEOTIDE SEQUENCE</scope>
    <source>
        <strain evidence="3">HNM0140</strain>
    </source>
</reference>
<evidence type="ECO:0000256" key="1">
    <source>
        <dbReference type="SAM" id="MobiDB-lite"/>
    </source>
</evidence>
<protein>
    <recommendedName>
        <fullName evidence="5">DUF320 domain-containing protein</fullName>
    </recommendedName>
</protein>
<organism evidence="3 4">
    <name type="scientific">Streptomyces endophytica</name>
    <dbReference type="NCBI Taxonomy" id="2991496"/>
    <lineage>
        <taxon>Bacteria</taxon>
        <taxon>Bacillati</taxon>
        <taxon>Actinomycetota</taxon>
        <taxon>Actinomycetes</taxon>
        <taxon>Kitasatosporales</taxon>
        <taxon>Streptomycetaceae</taxon>
        <taxon>Streptomyces</taxon>
    </lineage>
</organism>
<proteinExistence type="predicted"/>
<dbReference type="RefSeq" id="WP_265362282.1">
    <property type="nucleotide sequence ID" value="NZ_CP110636.1"/>
</dbReference>
<evidence type="ECO:0000313" key="4">
    <source>
        <dbReference type="Proteomes" id="UP001164959"/>
    </source>
</evidence>
<evidence type="ECO:0000256" key="2">
    <source>
        <dbReference type="SAM" id="SignalP"/>
    </source>
</evidence>
<evidence type="ECO:0008006" key="5">
    <source>
        <dbReference type="Google" id="ProtNLM"/>
    </source>
</evidence>
<keyword evidence="2" id="KW-0732">Signal</keyword>
<evidence type="ECO:0000313" key="3">
    <source>
        <dbReference type="EMBL" id="UZJ30900.1"/>
    </source>
</evidence>
<feature type="signal peptide" evidence="2">
    <location>
        <begin position="1"/>
        <end position="27"/>
    </location>
</feature>
<sequence length="92" mass="9038">MTRAYKAVLLTALTVAAAGAAAAPAMADSTRPVSGQVSTLDHHAPITASGIASGTSVALGDNHTPVAPADKHMPVALGDNHAPVAPADNHTP</sequence>